<comment type="similarity">
    <text evidence="3">Belongs to the acid sphingomyelinase family.</text>
</comment>
<dbReference type="KEGG" id="cvn:111121501"/>
<dbReference type="PANTHER" id="PTHR10340:SF57">
    <property type="entry name" value="METALLOPHOS DOMAIN-CONTAINING PROTEIN"/>
    <property type="match status" value="1"/>
</dbReference>
<evidence type="ECO:0000313" key="14">
    <source>
        <dbReference type="Proteomes" id="UP000694844"/>
    </source>
</evidence>
<keyword evidence="9" id="KW-0325">Glycoprotein</keyword>
<dbReference type="Proteomes" id="UP000694844">
    <property type="component" value="Chromosome 2"/>
</dbReference>
<feature type="transmembrane region" description="Helical" evidence="10">
    <location>
        <begin position="458"/>
        <end position="482"/>
    </location>
</feature>
<evidence type="ECO:0000259" key="13">
    <source>
        <dbReference type="Pfam" id="PF19272"/>
    </source>
</evidence>
<keyword evidence="10" id="KW-0812">Transmembrane</keyword>
<dbReference type="PANTHER" id="PTHR10340">
    <property type="entry name" value="SPHINGOMYELIN PHOSPHODIESTERASE"/>
    <property type="match status" value="1"/>
</dbReference>
<evidence type="ECO:0000256" key="4">
    <source>
        <dbReference type="ARBA" id="ARBA00022525"/>
    </source>
</evidence>
<dbReference type="CDD" id="cd00842">
    <property type="entry name" value="MPP_ASMase"/>
    <property type="match status" value="1"/>
</dbReference>
<evidence type="ECO:0000256" key="7">
    <source>
        <dbReference type="ARBA" id="ARBA00022801"/>
    </source>
</evidence>
<evidence type="ECO:0000256" key="6">
    <source>
        <dbReference type="ARBA" id="ARBA00022729"/>
    </source>
</evidence>
<protein>
    <submittedName>
        <fullName evidence="15">Acid sphingomyelinase-like phosphodiesterase 3a</fullName>
    </submittedName>
</protein>
<evidence type="ECO:0000256" key="5">
    <source>
        <dbReference type="ARBA" id="ARBA00022723"/>
    </source>
</evidence>
<evidence type="ECO:0000256" key="8">
    <source>
        <dbReference type="ARBA" id="ARBA00022833"/>
    </source>
</evidence>
<feature type="chain" id="PRO_5034917362" evidence="11">
    <location>
        <begin position="20"/>
        <end position="506"/>
    </location>
</feature>
<dbReference type="InterPro" id="IPR029052">
    <property type="entry name" value="Metallo-depent_PP-like"/>
</dbReference>
<evidence type="ECO:0000256" key="3">
    <source>
        <dbReference type="ARBA" id="ARBA00008234"/>
    </source>
</evidence>
<keyword evidence="7" id="KW-0378">Hydrolase</keyword>
<evidence type="ECO:0000256" key="11">
    <source>
        <dbReference type="SAM" id="SignalP"/>
    </source>
</evidence>
<dbReference type="GO" id="GO:0005615">
    <property type="term" value="C:extracellular space"/>
    <property type="evidence" value="ECO:0007669"/>
    <property type="project" value="TreeGrafter"/>
</dbReference>
<feature type="domain" description="Calcineurin-like phosphoesterase" evidence="12">
    <location>
        <begin position="29"/>
        <end position="284"/>
    </location>
</feature>
<evidence type="ECO:0000259" key="12">
    <source>
        <dbReference type="Pfam" id="PF00149"/>
    </source>
</evidence>
<feature type="domain" description="Sphingomyelin phosphodiesterase C-terminal" evidence="13">
    <location>
        <begin position="300"/>
        <end position="436"/>
    </location>
</feature>
<keyword evidence="5" id="KW-0479">Metal-binding</keyword>
<evidence type="ECO:0000256" key="1">
    <source>
        <dbReference type="ARBA" id="ARBA00001947"/>
    </source>
</evidence>
<evidence type="ECO:0000256" key="2">
    <source>
        <dbReference type="ARBA" id="ARBA00004613"/>
    </source>
</evidence>
<evidence type="ECO:0000256" key="9">
    <source>
        <dbReference type="ARBA" id="ARBA00023180"/>
    </source>
</evidence>
<dbReference type="InterPro" id="IPR045473">
    <property type="entry name" value="ASM_C"/>
</dbReference>
<dbReference type="SUPFAM" id="SSF56300">
    <property type="entry name" value="Metallo-dependent phosphatases"/>
    <property type="match status" value="1"/>
</dbReference>
<comment type="cofactor">
    <cofactor evidence="1">
        <name>Zn(2+)</name>
        <dbReference type="ChEBI" id="CHEBI:29105"/>
    </cofactor>
</comment>
<accession>A0A8B8CRR8</accession>
<keyword evidence="4" id="KW-0964">Secreted</keyword>
<dbReference type="RefSeq" id="XP_022318513.1">
    <property type="nucleotide sequence ID" value="XM_022462805.1"/>
</dbReference>
<dbReference type="InterPro" id="IPR004843">
    <property type="entry name" value="Calcineurin-like_PHP"/>
</dbReference>
<comment type="subcellular location">
    <subcellularLocation>
        <location evidence="2">Secreted</location>
    </subcellularLocation>
</comment>
<sequence>MNNLVVFVFISTTVYICSSRPNDNTGYFWQVTDFHYDANYSIKGNPLKMCHDLSDGHYGNSIYGNYHCDSPWLLIQSATAAMKRIQPDPDFILWTGDSVPHVGNDILDLQKVLTNIGNISQHLQSVFPNITIYPVLGNHDEYPADSYPPELNSSYYREVLQRAHFDKLLTNDPAKQFLTGGYYTTLIRPALRVMGLNTNLLYSQDKLTNSAVDPANMLQWMTETLTNARQNKEKVILLSHVPPGLFEKYSSLMWFYDKFNTQYVRILQKFSDVITSQIYGHEHTDSFRILKDSNGSPQGVLFLAPAVTPWNSSLAGVGANNPSIRLYTYNTQDGTILNYKQYYLNLASLIQGNGNTNWTLEYDAKTDYSIPDLSPKSMLNLAQSFKADNSALFSKYLTYNSVSQIRNPPCDSACKLTQVCSIMELERENFNLCSTSESITTTSPPNPHHRRRRPVDKMYIYIIIGLGALVFILFIIVGIICIKRRRHFVPFRFSRFSNSLSSGPIN</sequence>
<keyword evidence="10" id="KW-0472">Membrane</keyword>
<keyword evidence="14" id="KW-1185">Reference proteome</keyword>
<proteinExistence type="inferred from homology"/>
<dbReference type="Gene3D" id="3.60.21.10">
    <property type="match status" value="1"/>
</dbReference>
<reference evidence="15" key="1">
    <citation type="submission" date="2025-08" db="UniProtKB">
        <authorList>
            <consortium name="RefSeq"/>
        </authorList>
    </citation>
    <scope>IDENTIFICATION</scope>
    <source>
        <tissue evidence="15">Whole sample</tissue>
    </source>
</reference>
<keyword evidence="8" id="KW-0862">Zinc</keyword>
<dbReference type="GO" id="GO:0008081">
    <property type="term" value="F:phosphoric diester hydrolase activity"/>
    <property type="evidence" value="ECO:0007669"/>
    <property type="project" value="TreeGrafter"/>
</dbReference>
<dbReference type="GeneID" id="111121501"/>
<dbReference type="Pfam" id="PF19272">
    <property type="entry name" value="ASMase_C"/>
    <property type="match status" value="1"/>
</dbReference>
<gene>
    <name evidence="15" type="primary">LOC111121501</name>
</gene>
<dbReference type="GO" id="GO:0046872">
    <property type="term" value="F:metal ion binding"/>
    <property type="evidence" value="ECO:0007669"/>
    <property type="project" value="UniProtKB-KW"/>
</dbReference>
<evidence type="ECO:0000313" key="15">
    <source>
        <dbReference type="RefSeq" id="XP_022318513.1"/>
    </source>
</evidence>
<name>A0A8B8CRR8_CRAVI</name>
<evidence type="ECO:0000256" key="10">
    <source>
        <dbReference type="SAM" id="Phobius"/>
    </source>
</evidence>
<feature type="signal peptide" evidence="11">
    <location>
        <begin position="1"/>
        <end position="19"/>
    </location>
</feature>
<dbReference type="AlphaFoldDB" id="A0A8B8CRR8"/>
<dbReference type="Pfam" id="PF00149">
    <property type="entry name" value="Metallophos"/>
    <property type="match status" value="1"/>
</dbReference>
<dbReference type="OrthoDB" id="348678at2759"/>
<keyword evidence="10" id="KW-1133">Transmembrane helix</keyword>
<keyword evidence="6 11" id="KW-0732">Signal</keyword>
<organism evidence="14 15">
    <name type="scientific">Crassostrea virginica</name>
    <name type="common">Eastern oyster</name>
    <dbReference type="NCBI Taxonomy" id="6565"/>
    <lineage>
        <taxon>Eukaryota</taxon>
        <taxon>Metazoa</taxon>
        <taxon>Spiralia</taxon>
        <taxon>Lophotrochozoa</taxon>
        <taxon>Mollusca</taxon>
        <taxon>Bivalvia</taxon>
        <taxon>Autobranchia</taxon>
        <taxon>Pteriomorphia</taxon>
        <taxon>Ostreida</taxon>
        <taxon>Ostreoidea</taxon>
        <taxon>Ostreidae</taxon>
        <taxon>Crassostrea</taxon>
    </lineage>
</organism>
<dbReference type="InterPro" id="IPR041805">
    <property type="entry name" value="ASMase/PPN1_MPP"/>
</dbReference>